<dbReference type="Pfam" id="PF13679">
    <property type="entry name" value="Methyltransf_32"/>
    <property type="match status" value="1"/>
</dbReference>
<reference evidence="3" key="1">
    <citation type="submission" date="2023-03" db="EMBL/GenBank/DDBJ databases">
        <authorList>
            <person name="Steffen K."/>
            <person name="Cardenas P."/>
        </authorList>
    </citation>
    <scope>NUCLEOTIDE SEQUENCE</scope>
</reference>
<accession>A0AA35RMR8</accession>
<keyword evidence="3" id="KW-0489">Methyltransferase</keyword>
<organism evidence="3 4">
    <name type="scientific">Geodia barretti</name>
    <name type="common">Barrett's horny sponge</name>
    <dbReference type="NCBI Taxonomy" id="519541"/>
    <lineage>
        <taxon>Eukaryota</taxon>
        <taxon>Metazoa</taxon>
        <taxon>Porifera</taxon>
        <taxon>Demospongiae</taxon>
        <taxon>Heteroscleromorpha</taxon>
        <taxon>Tetractinellida</taxon>
        <taxon>Astrophorina</taxon>
        <taxon>Geodiidae</taxon>
        <taxon>Geodia</taxon>
    </lineage>
</organism>
<dbReference type="PANTHER" id="PTHR12496:SF9">
    <property type="entry name" value="METHYLTRANSFERASE-LIKE PROTEIN 25-RELATED"/>
    <property type="match status" value="1"/>
</dbReference>
<evidence type="ECO:0000259" key="2">
    <source>
        <dbReference type="Pfam" id="PF13679"/>
    </source>
</evidence>
<feature type="compositionally biased region" description="Basic and acidic residues" evidence="1">
    <location>
        <begin position="334"/>
        <end position="346"/>
    </location>
</feature>
<proteinExistence type="predicted"/>
<dbReference type="InterPro" id="IPR025714">
    <property type="entry name" value="Methyltranfer_dom"/>
</dbReference>
<feature type="region of interest" description="Disordered" evidence="1">
    <location>
        <begin position="230"/>
        <end position="287"/>
    </location>
</feature>
<sequence length="571" mass="63028">MTSSPPPTWHTLTPSRSEAESWALSLYETVATHRNLMDAHTVDFFTCSHWDSVIPEQWKQELNTSEYFTTTDDILFPTTPSTDPGSLHHFLYTVRSHSIPMERGRCMVSVPDQLAQFGMTPKKSHEVDNFSSYVAQLTSKLNITQVLDVGSGKGYLSQHLSLSQRLCVVGVDAQVSNTLGAHTRNEKVYKAWKSASNPSKPRRDHHQRLPSEGTLAADTFTGKLNLSTLFNEEGSSPADYEMEEGESVKKMDDCRKTSPSFSGSEDEENKTEEGVDKSAHKISQIGLQNSSARRVKDFFVHNQEQHRKSGEISKMQATHNVLQVTPHESTFGKGQKEEEETKHVDLEQAQNSTGVSVAQTDGVSFTPLTQLISLANIGEDDVASESTGQESILEVAERESGGRFVRQGHTCIVGLHTCGNLGGVALRLFLRQPQLRAVCVVGCCYHHITEEKEEKTGCCKDAGFPMSNFLQTHGAFIGRTGRMLACQAASRVSLISSGAALESVFRRAVLQVLLQRDYPDMFATRGKTLVCGENEKSPPIVSRLRPTSAREVGSQLEQSFRRGSGCSVQRV</sequence>
<protein>
    <submittedName>
        <fullName evidence="3">Methyltransferase-like protein 25</fullName>
    </submittedName>
</protein>
<keyword evidence="3" id="KW-0808">Transferase</keyword>
<comment type="caution">
    <text evidence="3">The sequence shown here is derived from an EMBL/GenBank/DDBJ whole genome shotgun (WGS) entry which is preliminary data.</text>
</comment>
<dbReference type="Proteomes" id="UP001174909">
    <property type="component" value="Unassembled WGS sequence"/>
</dbReference>
<name>A0AA35RMR8_GEOBA</name>
<dbReference type="PANTHER" id="PTHR12496">
    <property type="entry name" value="CGI-41 METHYLTRANSFERASE"/>
    <property type="match status" value="1"/>
</dbReference>
<dbReference type="AlphaFoldDB" id="A0AA35RMR8"/>
<dbReference type="EMBL" id="CASHTH010001259">
    <property type="protein sequence ID" value="CAI8013426.1"/>
    <property type="molecule type" value="Genomic_DNA"/>
</dbReference>
<dbReference type="GO" id="GO:0032259">
    <property type="term" value="P:methylation"/>
    <property type="evidence" value="ECO:0007669"/>
    <property type="project" value="UniProtKB-KW"/>
</dbReference>
<keyword evidence="4" id="KW-1185">Reference proteome</keyword>
<dbReference type="GO" id="GO:0008168">
    <property type="term" value="F:methyltransferase activity"/>
    <property type="evidence" value="ECO:0007669"/>
    <property type="project" value="UniProtKB-KW"/>
</dbReference>
<gene>
    <name evidence="3" type="ORF">GBAR_LOCUS8509</name>
</gene>
<evidence type="ECO:0000313" key="4">
    <source>
        <dbReference type="Proteomes" id="UP001174909"/>
    </source>
</evidence>
<feature type="region of interest" description="Disordered" evidence="1">
    <location>
        <begin position="193"/>
        <end position="217"/>
    </location>
</feature>
<feature type="compositionally biased region" description="Basic and acidic residues" evidence="1">
    <location>
        <begin position="246"/>
        <end position="256"/>
    </location>
</feature>
<evidence type="ECO:0000256" key="1">
    <source>
        <dbReference type="SAM" id="MobiDB-lite"/>
    </source>
</evidence>
<dbReference type="InterPro" id="IPR052220">
    <property type="entry name" value="METTL25"/>
</dbReference>
<feature type="domain" description="Methyltransferase" evidence="2">
    <location>
        <begin position="122"/>
        <end position="450"/>
    </location>
</feature>
<feature type="region of interest" description="Disordered" evidence="1">
    <location>
        <begin position="328"/>
        <end position="355"/>
    </location>
</feature>
<evidence type="ECO:0000313" key="3">
    <source>
        <dbReference type="EMBL" id="CAI8013426.1"/>
    </source>
</evidence>